<accession>A0A1I4BFH4</accession>
<feature type="transmembrane region" description="Helical" evidence="1">
    <location>
        <begin position="572"/>
        <end position="588"/>
    </location>
</feature>
<keyword evidence="1" id="KW-0812">Transmembrane</keyword>
<sequence>MDLDLDLDFSILSSRSHGDTADGSTDTATRHTLTTALFGDHYGLLLFFGAVTFAGLFWHIGVFINDNYTIANALYNLANGHFAVTDIIYGPESGVTPGMVTNNGQRYGRNYGQLFLTLPVVYALRGLTTVGDLRIGLIGLWCLSLLATCYQVGRILNRELLAARVGAILALGIFALNTAVATQLDDKWITLLALQLTSILAAAFVAVLTYRLLTRIHTRRIGLAAGLAIVFATPVSFWAAIPKRHTYMAALVLAVVYSFYRSRETAAATTALRFRALAYAFVGLATWLQAGEALVIFVALVAVDLLTAESNSPRELAVVGGVFGLSLLPFMLTNLLIAGNPFSPPLFLPRYTGPESLVGSPSTSPGSSPGTGSSAQPVWIALLTSLQVVANGLLESIDQLAIRVEGGLRAALEPQRLYHVFIRGGYIEEVARKDLGHAINLSLLESAPIFAALVVLPKALYGRVRDGVSVEIRRLTPHHATDVLVAGIAVLFSLFYLRVLPLHVMITVRYLLPVMPLLLYAVFRFRAVHDLLTYPRTLGIAFTGTVCIGVQLLVVLLILLDTNLGEAAQVHAWLNLTAATLLALWLLVQTRLPERYTPVGAAILGVTAGVTTNFLLLAGVVYFALEPGFVLPIIELLSERVGWF</sequence>
<dbReference type="AlphaFoldDB" id="A0A1I4BFH4"/>
<gene>
    <name evidence="2" type="ORF">SAMN04487950_0530</name>
</gene>
<feature type="transmembrane region" description="Helical" evidence="1">
    <location>
        <begin position="315"/>
        <end position="337"/>
    </location>
</feature>
<dbReference type="Proteomes" id="UP000199607">
    <property type="component" value="Unassembled WGS sequence"/>
</dbReference>
<proteinExistence type="predicted"/>
<feature type="transmembrane region" description="Helical" evidence="1">
    <location>
        <begin position="276"/>
        <end position="303"/>
    </location>
</feature>
<name>A0A1I4BFH4_9EURY</name>
<evidence type="ECO:0000313" key="3">
    <source>
        <dbReference type="Proteomes" id="UP000199607"/>
    </source>
</evidence>
<feature type="transmembrane region" description="Helical" evidence="1">
    <location>
        <begin position="247"/>
        <end position="264"/>
    </location>
</feature>
<evidence type="ECO:0000313" key="2">
    <source>
        <dbReference type="EMBL" id="SFK67622.1"/>
    </source>
</evidence>
<keyword evidence="3" id="KW-1185">Reference proteome</keyword>
<evidence type="ECO:0008006" key="4">
    <source>
        <dbReference type="Google" id="ProtNLM"/>
    </source>
</evidence>
<reference evidence="3" key="1">
    <citation type="submission" date="2016-10" db="EMBL/GenBank/DDBJ databases">
        <authorList>
            <person name="Varghese N."/>
            <person name="Submissions S."/>
        </authorList>
    </citation>
    <scope>NUCLEOTIDE SEQUENCE [LARGE SCALE GENOMIC DNA]</scope>
    <source>
        <strain evidence="3">CGMCC 1.7738</strain>
    </source>
</reference>
<feature type="transmembrane region" description="Helical" evidence="1">
    <location>
        <begin position="188"/>
        <end position="209"/>
    </location>
</feature>
<evidence type="ECO:0000256" key="1">
    <source>
        <dbReference type="SAM" id="Phobius"/>
    </source>
</evidence>
<feature type="transmembrane region" description="Helical" evidence="1">
    <location>
        <begin position="537"/>
        <end position="560"/>
    </location>
</feature>
<feature type="transmembrane region" description="Helical" evidence="1">
    <location>
        <begin position="506"/>
        <end position="525"/>
    </location>
</feature>
<feature type="transmembrane region" description="Helical" evidence="1">
    <location>
        <begin position="221"/>
        <end position="241"/>
    </location>
</feature>
<organism evidence="2 3">
    <name type="scientific">Halogranum rubrum</name>
    <dbReference type="NCBI Taxonomy" id="553466"/>
    <lineage>
        <taxon>Archaea</taxon>
        <taxon>Methanobacteriati</taxon>
        <taxon>Methanobacteriota</taxon>
        <taxon>Stenosarchaea group</taxon>
        <taxon>Halobacteria</taxon>
        <taxon>Halobacteriales</taxon>
        <taxon>Haloferacaceae</taxon>
    </lineage>
</organism>
<feature type="transmembrane region" description="Helical" evidence="1">
    <location>
        <begin position="483"/>
        <end position="500"/>
    </location>
</feature>
<keyword evidence="1" id="KW-1133">Transmembrane helix</keyword>
<feature type="transmembrane region" description="Helical" evidence="1">
    <location>
        <begin position="42"/>
        <end position="64"/>
    </location>
</feature>
<dbReference type="EMBL" id="FOTC01000001">
    <property type="protein sequence ID" value="SFK67622.1"/>
    <property type="molecule type" value="Genomic_DNA"/>
</dbReference>
<dbReference type="RefSeq" id="WP_143085662.1">
    <property type="nucleotide sequence ID" value="NZ_FOTC01000001.1"/>
</dbReference>
<feature type="transmembrane region" description="Helical" evidence="1">
    <location>
        <begin position="600"/>
        <end position="625"/>
    </location>
</feature>
<feature type="transmembrane region" description="Helical" evidence="1">
    <location>
        <begin position="160"/>
        <end position="182"/>
    </location>
</feature>
<keyword evidence="1" id="KW-0472">Membrane</keyword>
<protein>
    <recommendedName>
        <fullName evidence="4">Glycosyltransferase RgtA/B/C/D-like domain-containing protein</fullName>
    </recommendedName>
</protein>